<keyword evidence="8" id="KW-0560">Oxidoreductase</keyword>
<evidence type="ECO:0000313" key="21">
    <source>
        <dbReference type="EMBL" id="CAD9083510.1"/>
    </source>
</evidence>
<keyword evidence="13" id="KW-0753">Steroid metabolism</keyword>
<evidence type="ECO:0000256" key="12">
    <source>
        <dbReference type="ARBA" id="ARBA00023166"/>
    </source>
</evidence>
<evidence type="ECO:0000256" key="2">
    <source>
        <dbReference type="ARBA" id="ARBA00005402"/>
    </source>
</evidence>
<keyword evidence="9" id="KW-0756">Sterol biosynthesis</keyword>
<evidence type="ECO:0000256" key="10">
    <source>
        <dbReference type="ARBA" id="ARBA00023098"/>
    </source>
</evidence>
<evidence type="ECO:0000256" key="3">
    <source>
        <dbReference type="ARBA" id="ARBA00022516"/>
    </source>
</evidence>
<evidence type="ECO:0000256" key="15">
    <source>
        <dbReference type="ARBA" id="ARBA00038892"/>
    </source>
</evidence>
<dbReference type="EC" id="1.3.1.71" evidence="15"/>
<keyword evidence="6" id="KW-0752">Steroid biosynthesis</keyword>
<evidence type="ECO:0000256" key="16">
    <source>
        <dbReference type="ARBA" id="ARBA00048918"/>
    </source>
</evidence>
<evidence type="ECO:0000256" key="5">
    <source>
        <dbReference type="ARBA" id="ARBA00022857"/>
    </source>
</evidence>
<dbReference type="GO" id="GO:0006696">
    <property type="term" value="P:ergosterol biosynthetic process"/>
    <property type="evidence" value="ECO:0007669"/>
    <property type="project" value="TreeGrafter"/>
</dbReference>
<keyword evidence="11 18" id="KW-0472">Membrane</keyword>
<organism evidence="20">
    <name type="scientific">Percolomonas cosmopolitus</name>
    <dbReference type="NCBI Taxonomy" id="63605"/>
    <lineage>
        <taxon>Eukaryota</taxon>
        <taxon>Discoba</taxon>
        <taxon>Heterolobosea</taxon>
        <taxon>Tetramitia</taxon>
        <taxon>Eutetramitia</taxon>
        <taxon>Percolomonadidae</taxon>
        <taxon>Percolomonas</taxon>
    </lineage>
</organism>
<keyword evidence="10" id="KW-0443">Lipid metabolism</keyword>
<evidence type="ECO:0000256" key="9">
    <source>
        <dbReference type="ARBA" id="ARBA00023011"/>
    </source>
</evidence>
<feature type="transmembrane region" description="Helical" evidence="18">
    <location>
        <begin position="171"/>
        <end position="188"/>
    </location>
</feature>
<comment type="similarity">
    <text evidence="2">Belongs to the ERG4/ERG24 family.</text>
</comment>
<evidence type="ECO:0000256" key="18">
    <source>
        <dbReference type="SAM" id="Phobius"/>
    </source>
</evidence>
<protein>
    <recommendedName>
        <fullName evidence="15">Delta(24(24(1)))-sterol reductase</fullName>
        <ecNumber evidence="15">1.3.1.71</ecNumber>
    </recommendedName>
</protein>
<evidence type="ECO:0000256" key="7">
    <source>
        <dbReference type="ARBA" id="ARBA00022989"/>
    </source>
</evidence>
<evidence type="ECO:0000256" key="17">
    <source>
        <dbReference type="SAM" id="MobiDB-lite"/>
    </source>
</evidence>
<comment type="catalytic activity">
    <reaction evidence="16">
        <text>ergosterol + NADP(+) = ergosta-5,7,22,24(28)-tetraen-3beta-ol + NADPH + H(+)</text>
        <dbReference type="Rhea" id="RHEA:18501"/>
        <dbReference type="ChEBI" id="CHEBI:15378"/>
        <dbReference type="ChEBI" id="CHEBI:16933"/>
        <dbReference type="ChEBI" id="CHEBI:18249"/>
        <dbReference type="ChEBI" id="CHEBI:57783"/>
        <dbReference type="ChEBI" id="CHEBI:58349"/>
        <dbReference type="EC" id="1.3.1.71"/>
    </reaction>
    <physiologicalReaction direction="right-to-left" evidence="16">
        <dbReference type="Rhea" id="RHEA:18503"/>
    </physiologicalReaction>
</comment>
<dbReference type="InterPro" id="IPR001171">
    <property type="entry name" value="ERG24_DHCR-like"/>
</dbReference>
<comment type="subcellular location">
    <subcellularLocation>
        <location evidence="1">Membrane</location>
        <topology evidence="1">Multi-pass membrane protein</topology>
    </subcellularLocation>
</comment>
<feature type="transmembrane region" description="Helical" evidence="18">
    <location>
        <begin position="250"/>
        <end position="268"/>
    </location>
</feature>
<feature type="transmembrane region" description="Helical" evidence="18">
    <location>
        <begin position="289"/>
        <end position="310"/>
    </location>
</feature>
<dbReference type="PANTHER" id="PTHR21257:SF31">
    <property type="entry name" value="DELTA(24(24(1)))-STEROL REDUCTASE ERG4"/>
    <property type="match status" value="1"/>
</dbReference>
<evidence type="ECO:0000313" key="20">
    <source>
        <dbReference type="EMBL" id="CAD9083509.1"/>
    </source>
</evidence>
<dbReference type="PROSITE" id="PS01017">
    <property type="entry name" value="STEROL_REDUCT_1"/>
    <property type="match status" value="1"/>
</dbReference>
<evidence type="ECO:0000256" key="8">
    <source>
        <dbReference type="ARBA" id="ARBA00023002"/>
    </source>
</evidence>
<comment type="pathway">
    <text evidence="14">Steroid metabolism; ergosterol biosynthesis.</text>
</comment>
<feature type="transmembrane region" description="Helical" evidence="18">
    <location>
        <begin position="100"/>
        <end position="118"/>
    </location>
</feature>
<keyword evidence="4 18" id="KW-0812">Transmembrane</keyword>
<feature type="transmembrane region" description="Helical" evidence="18">
    <location>
        <begin position="40"/>
        <end position="62"/>
    </location>
</feature>
<keyword evidence="5" id="KW-0521">NADP</keyword>
<evidence type="ECO:0000256" key="13">
    <source>
        <dbReference type="ARBA" id="ARBA00023221"/>
    </source>
</evidence>
<proteinExistence type="inferred from homology"/>
<sequence length="466" mass="53708">MRSSSTSSQREKASAPHKSSPVPKSFLKERNMDIFTEYEFGGPIGALAVMLFSHFIVYYLWICLAFNDGAVLIPTSLTDWSSMLGYVREYASPTWWAAKIYLGFLLVEGIFGVTLPGFRTDGLPVRSEGWKRLPYLCNAFQSWWLTLIGVCAAQFMGWINMASIVDHHGELLTMSIIVADSLAIYVYLSAYITRKVNRASGNVLYDTFMGINLNPRIGILDIKLFCEVRISWMILFFLTFSAACKQYQDYGYVANSMIIMLIAHLYYCNACCKGEERILACFDIIHENFGWMLAFWNLAGVPFSYCFNSMFLARHAPLDLNWGYFAVCVVVLLFAAWIHDTGNSQKNTFRQVLDGTFVQRNTFPQLPWGVLKNPKYMQTECGSKILIDGWFKYARKLPYTADIAMALIWGMSCEFTHLLPYFYFIFFVGMISHRYFRDVDRMQKKYGKDYKRYCEIVPYVFVPGIY</sequence>
<feature type="transmembrane region" description="Helical" evidence="18">
    <location>
        <begin position="322"/>
        <end position="339"/>
    </location>
</feature>
<keyword evidence="12" id="KW-1207">Sterol metabolism</keyword>
<keyword evidence="7 18" id="KW-1133">Transmembrane helix</keyword>
<name>A0A6U0LAN8_9EUKA</name>
<feature type="region of interest" description="Disordered" evidence="17">
    <location>
        <begin position="1"/>
        <end position="24"/>
    </location>
</feature>
<accession>A0A6U0LAN8</accession>
<feature type="transmembrane region" description="Helical" evidence="18">
    <location>
        <begin position="139"/>
        <end position="159"/>
    </location>
</feature>
<gene>
    <name evidence="19" type="ORF">PCOS0759_LOCUS6762</name>
    <name evidence="20" type="ORF">PCOS0759_LOCUS6763</name>
    <name evidence="21" type="ORF">PCOS0759_LOCUS6764</name>
</gene>
<dbReference type="Gene3D" id="1.20.120.1630">
    <property type="match status" value="1"/>
</dbReference>
<dbReference type="EMBL" id="HBGD01008212">
    <property type="protein sequence ID" value="CAD9083509.1"/>
    <property type="molecule type" value="Transcribed_RNA"/>
</dbReference>
<dbReference type="EMBL" id="HBGD01008211">
    <property type="protein sequence ID" value="CAD9083508.1"/>
    <property type="molecule type" value="Transcribed_RNA"/>
</dbReference>
<evidence type="ECO:0000256" key="4">
    <source>
        <dbReference type="ARBA" id="ARBA00022692"/>
    </source>
</evidence>
<keyword evidence="3" id="KW-0444">Lipid biosynthesis</keyword>
<feature type="transmembrane region" description="Helical" evidence="18">
    <location>
        <begin position="418"/>
        <end position="436"/>
    </location>
</feature>
<evidence type="ECO:0000256" key="11">
    <source>
        <dbReference type="ARBA" id="ARBA00023136"/>
    </source>
</evidence>
<evidence type="ECO:0000256" key="14">
    <source>
        <dbReference type="ARBA" id="ARBA00029435"/>
    </source>
</evidence>
<dbReference type="Pfam" id="PF01222">
    <property type="entry name" value="ERG4_ERG24"/>
    <property type="match status" value="1"/>
</dbReference>
<dbReference type="AlphaFoldDB" id="A0A6U0LAN8"/>
<evidence type="ECO:0000256" key="6">
    <source>
        <dbReference type="ARBA" id="ARBA00022955"/>
    </source>
</evidence>
<dbReference type="GO" id="GO:0000246">
    <property type="term" value="F:Delta24(24-1) sterol reductase activity"/>
    <property type="evidence" value="ECO:0007669"/>
    <property type="project" value="UniProtKB-EC"/>
</dbReference>
<dbReference type="PANTHER" id="PTHR21257">
    <property type="entry name" value="DELTA(14)-STEROL REDUCTASE"/>
    <property type="match status" value="1"/>
</dbReference>
<evidence type="ECO:0000313" key="19">
    <source>
        <dbReference type="EMBL" id="CAD9083508.1"/>
    </source>
</evidence>
<evidence type="ECO:0000256" key="1">
    <source>
        <dbReference type="ARBA" id="ARBA00004141"/>
    </source>
</evidence>
<dbReference type="GO" id="GO:0005789">
    <property type="term" value="C:endoplasmic reticulum membrane"/>
    <property type="evidence" value="ECO:0007669"/>
    <property type="project" value="TreeGrafter"/>
</dbReference>
<dbReference type="InterPro" id="IPR018083">
    <property type="entry name" value="Sterol_reductase_CS"/>
</dbReference>
<reference evidence="20" key="1">
    <citation type="submission" date="2021-01" db="EMBL/GenBank/DDBJ databases">
        <authorList>
            <person name="Corre E."/>
            <person name="Pelletier E."/>
            <person name="Niang G."/>
            <person name="Scheremetjew M."/>
            <person name="Finn R."/>
            <person name="Kale V."/>
            <person name="Holt S."/>
            <person name="Cochrane G."/>
            <person name="Meng A."/>
            <person name="Brown T."/>
            <person name="Cohen L."/>
        </authorList>
    </citation>
    <scope>NUCLEOTIDE SEQUENCE</scope>
    <source>
        <strain evidence="20">WS</strain>
    </source>
</reference>
<dbReference type="EMBL" id="HBGD01008213">
    <property type="protein sequence ID" value="CAD9083510.1"/>
    <property type="molecule type" value="Transcribed_RNA"/>
</dbReference>